<dbReference type="AlphaFoldDB" id="A0AAN9SQM5"/>
<comment type="caution">
    <text evidence="1">The sequence shown here is derived from an EMBL/GenBank/DDBJ whole genome shotgun (WGS) entry which is preliminary data.</text>
</comment>
<keyword evidence="2" id="KW-1185">Reference proteome</keyword>
<organism evidence="1 2">
    <name type="scientific">Psophocarpus tetragonolobus</name>
    <name type="common">Winged bean</name>
    <name type="synonym">Dolichos tetragonolobus</name>
    <dbReference type="NCBI Taxonomy" id="3891"/>
    <lineage>
        <taxon>Eukaryota</taxon>
        <taxon>Viridiplantae</taxon>
        <taxon>Streptophyta</taxon>
        <taxon>Embryophyta</taxon>
        <taxon>Tracheophyta</taxon>
        <taxon>Spermatophyta</taxon>
        <taxon>Magnoliopsida</taxon>
        <taxon>eudicotyledons</taxon>
        <taxon>Gunneridae</taxon>
        <taxon>Pentapetalae</taxon>
        <taxon>rosids</taxon>
        <taxon>fabids</taxon>
        <taxon>Fabales</taxon>
        <taxon>Fabaceae</taxon>
        <taxon>Papilionoideae</taxon>
        <taxon>50 kb inversion clade</taxon>
        <taxon>NPAAA clade</taxon>
        <taxon>indigoferoid/millettioid clade</taxon>
        <taxon>Phaseoleae</taxon>
        <taxon>Psophocarpus</taxon>
    </lineage>
</organism>
<proteinExistence type="predicted"/>
<name>A0AAN9SQM5_PSOTE</name>
<gene>
    <name evidence="1" type="ORF">VNO78_13925</name>
</gene>
<protein>
    <submittedName>
        <fullName evidence="1">Uncharacterized protein</fullName>
    </submittedName>
</protein>
<evidence type="ECO:0000313" key="1">
    <source>
        <dbReference type="EMBL" id="KAK7402001.1"/>
    </source>
</evidence>
<sequence>MLQYPLTGLNMLYLPISTIGLEFNDENCHSERLSLMHCFVISFLWFSVIPRLSGFVIQGKLGPVDV</sequence>
<dbReference type="EMBL" id="JAYMYS010000003">
    <property type="protein sequence ID" value="KAK7402001.1"/>
    <property type="molecule type" value="Genomic_DNA"/>
</dbReference>
<evidence type="ECO:0000313" key="2">
    <source>
        <dbReference type="Proteomes" id="UP001386955"/>
    </source>
</evidence>
<dbReference type="Proteomes" id="UP001386955">
    <property type="component" value="Unassembled WGS sequence"/>
</dbReference>
<reference evidence="1 2" key="1">
    <citation type="submission" date="2024-01" db="EMBL/GenBank/DDBJ databases">
        <title>The genomes of 5 underutilized Papilionoideae crops provide insights into root nodulation and disease resistanc.</title>
        <authorList>
            <person name="Jiang F."/>
        </authorList>
    </citation>
    <scope>NUCLEOTIDE SEQUENCE [LARGE SCALE GENOMIC DNA]</scope>
    <source>
        <strain evidence="1">DUOXIRENSHENG_FW03</strain>
        <tissue evidence="1">Leaves</tissue>
    </source>
</reference>
<accession>A0AAN9SQM5</accession>